<dbReference type="EMBL" id="BQNB010012957">
    <property type="protein sequence ID" value="GJT10032.1"/>
    <property type="molecule type" value="Genomic_DNA"/>
</dbReference>
<name>A0ABQ5B8L3_9ASTR</name>
<protein>
    <submittedName>
        <fullName evidence="1">Uncharacterized protein</fullName>
    </submittedName>
</protein>
<sequence>MRRLYRSKVVNNLSSLGAKRYGGIAKALMNREGHETEKGEDCMQNSLQWLRVWLQEVHFLGHVVNQSGIHVNQGYYHRFIINFSMIAKPLTLLTQKNQKVCKANVVADALSRKEWVKPKHVRPMAYDYSIRITVINFQHRVMAFNQENILAERLHSLDQQMERKGDGSLYLMDRIWVSLVGGMRTVIMDEALRPVSTISLERDKMYFDSR</sequence>
<keyword evidence="2" id="KW-1185">Reference proteome</keyword>
<dbReference type="Gene3D" id="3.30.70.270">
    <property type="match status" value="1"/>
</dbReference>
<gene>
    <name evidence="1" type="ORF">Tco_0857074</name>
</gene>
<evidence type="ECO:0000313" key="1">
    <source>
        <dbReference type="EMBL" id="GJT10032.1"/>
    </source>
</evidence>
<dbReference type="InterPro" id="IPR043128">
    <property type="entry name" value="Rev_trsase/Diguanyl_cyclase"/>
</dbReference>
<organism evidence="1 2">
    <name type="scientific">Tanacetum coccineum</name>
    <dbReference type="NCBI Taxonomy" id="301880"/>
    <lineage>
        <taxon>Eukaryota</taxon>
        <taxon>Viridiplantae</taxon>
        <taxon>Streptophyta</taxon>
        <taxon>Embryophyta</taxon>
        <taxon>Tracheophyta</taxon>
        <taxon>Spermatophyta</taxon>
        <taxon>Magnoliopsida</taxon>
        <taxon>eudicotyledons</taxon>
        <taxon>Gunneridae</taxon>
        <taxon>Pentapetalae</taxon>
        <taxon>asterids</taxon>
        <taxon>campanulids</taxon>
        <taxon>Asterales</taxon>
        <taxon>Asteraceae</taxon>
        <taxon>Asteroideae</taxon>
        <taxon>Anthemideae</taxon>
        <taxon>Anthemidinae</taxon>
        <taxon>Tanacetum</taxon>
    </lineage>
</organism>
<dbReference type="SUPFAM" id="SSF56672">
    <property type="entry name" value="DNA/RNA polymerases"/>
    <property type="match status" value="1"/>
</dbReference>
<reference evidence="1" key="1">
    <citation type="journal article" date="2022" name="Int. J. Mol. Sci.">
        <title>Draft Genome of Tanacetum Coccineum: Genomic Comparison of Closely Related Tanacetum-Family Plants.</title>
        <authorList>
            <person name="Yamashiro T."/>
            <person name="Shiraishi A."/>
            <person name="Nakayama K."/>
            <person name="Satake H."/>
        </authorList>
    </citation>
    <scope>NUCLEOTIDE SEQUENCE</scope>
</reference>
<dbReference type="InterPro" id="IPR043502">
    <property type="entry name" value="DNA/RNA_pol_sf"/>
</dbReference>
<evidence type="ECO:0000313" key="2">
    <source>
        <dbReference type="Proteomes" id="UP001151760"/>
    </source>
</evidence>
<comment type="caution">
    <text evidence="1">The sequence shown here is derived from an EMBL/GenBank/DDBJ whole genome shotgun (WGS) entry which is preliminary data.</text>
</comment>
<reference evidence="1" key="2">
    <citation type="submission" date="2022-01" db="EMBL/GenBank/DDBJ databases">
        <authorList>
            <person name="Yamashiro T."/>
            <person name="Shiraishi A."/>
            <person name="Satake H."/>
            <person name="Nakayama K."/>
        </authorList>
    </citation>
    <scope>NUCLEOTIDE SEQUENCE</scope>
</reference>
<dbReference type="Proteomes" id="UP001151760">
    <property type="component" value="Unassembled WGS sequence"/>
</dbReference>
<accession>A0ABQ5B8L3</accession>
<proteinExistence type="predicted"/>